<dbReference type="NCBIfam" id="TIGR01161">
    <property type="entry name" value="purK"/>
    <property type="match status" value="1"/>
</dbReference>
<dbReference type="GO" id="GO:0034028">
    <property type="term" value="F:5-(carboxyamino)imidazole ribonucleotide synthase activity"/>
    <property type="evidence" value="ECO:0007669"/>
    <property type="project" value="UniProtKB-UniRule"/>
</dbReference>
<dbReference type="Gene3D" id="3.30.470.20">
    <property type="entry name" value="ATP-grasp fold, B domain"/>
    <property type="match status" value="1"/>
</dbReference>
<dbReference type="InterPro" id="IPR003135">
    <property type="entry name" value="ATP-grasp_carboxylate-amine"/>
</dbReference>
<comment type="subunit">
    <text evidence="5 6">Homodimer.</text>
</comment>
<comment type="pathway">
    <text evidence="5 6">Purine metabolism; IMP biosynthesis via de novo pathway; 5-amino-1-(5-phospho-D-ribosyl)imidazole-4-carboxylate from 5-amino-1-(5-phospho-D-ribosyl)imidazole (N5-CAIR route): step 1/2.</text>
</comment>
<dbReference type="NCBIfam" id="NF004676">
    <property type="entry name" value="PRK06019.1-2"/>
    <property type="match status" value="1"/>
</dbReference>
<dbReference type="InterPro" id="IPR011054">
    <property type="entry name" value="Rudment_hybrid_motif"/>
</dbReference>
<dbReference type="Pfam" id="PF02222">
    <property type="entry name" value="ATP-grasp"/>
    <property type="match status" value="1"/>
</dbReference>
<feature type="binding site" evidence="5">
    <location>
        <position position="239"/>
    </location>
    <ligand>
        <name>ATP</name>
        <dbReference type="ChEBI" id="CHEBI:30616"/>
    </ligand>
</feature>
<dbReference type="PANTHER" id="PTHR11609:SF5">
    <property type="entry name" value="PHOSPHORIBOSYLAMINOIMIDAZOLE CARBOXYLASE"/>
    <property type="match status" value="1"/>
</dbReference>
<comment type="catalytic activity">
    <reaction evidence="5 6">
        <text>5-amino-1-(5-phospho-beta-D-ribosyl)imidazole + hydrogencarbonate + ATP = 5-carboxyamino-1-(5-phospho-D-ribosyl)imidazole + ADP + phosphate + 2 H(+)</text>
        <dbReference type="Rhea" id="RHEA:19317"/>
        <dbReference type="ChEBI" id="CHEBI:15378"/>
        <dbReference type="ChEBI" id="CHEBI:17544"/>
        <dbReference type="ChEBI" id="CHEBI:30616"/>
        <dbReference type="ChEBI" id="CHEBI:43474"/>
        <dbReference type="ChEBI" id="CHEBI:58730"/>
        <dbReference type="ChEBI" id="CHEBI:137981"/>
        <dbReference type="ChEBI" id="CHEBI:456216"/>
        <dbReference type="EC" id="6.3.4.18"/>
    </reaction>
</comment>
<evidence type="ECO:0000256" key="3">
    <source>
        <dbReference type="ARBA" id="ARBA00022755"/>
    </source>
</evidence>
<feature type="domain" description="ATP-grasp" evidence="7">
    <location>
        <begin position="137"/>
        <end position="326"/>
    </location>
</feature>
<dbReference type="GO" id="GO:0006189">
    <property type="term" value="P:'de novo' IMP biosynthetic process"/>
    <property type="evidence" value="ECO:0007669"/>
    <property type="project" value="UniProtKB-UniRule"/>
</dbReference>
<dbReference type="SUPFAM" id="SSF51246">
    <property type="entry name" value="Rudiment single hybrid motif"/>
    <property type="match status" value="1"/>
</dbReference>
<dbReference type="InterPro" id="IPR013815">
    <property type="entry name" value="ATP_grasp_subdomain_1"/>
</dbReference>
<dbReference type="PROSITE" id="PS50975">
    <property type="entry name" value="ATP_GRASP"/>
    <property type="match status" value="1"/>
</dbReference>
<protein>
    <recommendedName>
        <fullName evidence="5 6">N5-carboxyaminoimidazole ribonucleotide synthase</fullName>
        <shortName evidence="5 6">N5-CAIR synthase</shortName>
        <ecNumber evidence="5 6">6.3.4.18</ecNumber>
    </recommendedName>
    <alternativeName>
        <fullName evidence="5 6">5-(carboxyamino)imidazole ribonucleotide synthetase</fullName>
    </alternativeName>
</protein>
<dbReference type="InterPro" id="IPR011761">
    <property type="entry name" value="ATP-grasp"/>
</dbReference>
<accession>A0A5M6HKV7</accession>
<reference evidence="8 9" key="1">
    <citation type="submission" date="2019-09" db="EMBL/GenBank/DDBJ databases">
        <title>Draft Whole-Genome sequence of Blastochloris sulfoviridis DSM 729.</title>
        <authorList>
            <person name="Meyer T.E."/>
            <person name="Kyndt J.A."/>
        </authorList>
    </citation>
    <scope>NUCLEOTIDE SEQUENCE [LARGE SCALE GENOMIC DNA]</scope>
    <source>
        <strain evidence="8 9">DSM 729</strain>
    </source>
</reference>
<evidence type="ECO:0000256" key="1">
    <source>
        <dbReference type="ARBA" id="ARBA00022598"/>
    </source>
</evidence>
<dbReference type="Gene3D" id="3.30.1490.20">
    <property type="entry name" value="ATP-grasp fold, A domain"/>
    <property type="match status" value="1"/>
</dbReference>
<organism evidence="8 9">
    <name type="scientific">Blastochloris sulfoviridis</name>
    <dbReference type="NCBI Taxonomy" id="50712"/>
    <lineage>
        <taxon>Bacteria</taxon>
        <taxon>Pseudomonadati</taxon>
        <taxon>Pseudomonadota</taxon>
        <taxon>Alphaproteobacteria</taxon>
        <taxon>Hyphomicrobiales</taxon>
        <taxon>Blastochloridaceae</taxon>
        <taxon>Blastochloris</taxon>
    </lineage>
</organism>
<dbReference type="EC" id="6.3.4.18" evidence="5 6"/>
<dbReference type="FunFam" id="3.40.50.20:FF:000016">
    <property type="entry name" value="N5-carboxyaminoimidazole ribonucleotide synthase"/>
    <property type="match status" value="1"/>
</dbReference>
<keyword evidence="4 5" id="KW-0067">ATP-binding</keyword>
<evidence type="ECO:0000256" key="4">
    <source>
        <dbReference type="ARBA" id="ARBA00022840"/>
    </source>
</evidence>
<comment type="similarity">
    <text evidence="5 6">Belongs to the PurK/PurT family.</text>
</comment>
<keyword evidence="3 5" id="KW-0658">Purine biosynthesis</keyword>
<comment type="function">
    <text evidence="6">Catalyzes the ATP-dependent conversion of 5-aminoimidazole ribonucleotide (AIR) and HCO(3)- to N5-carboxyaminoimidazole ribonucleotide (N5-CAIR).</text>
</comment>
<dbReference type="Gene3D" id="3.40.50.20">
    <property type="match status" value="1"/>
</dbReference>
<dbReference type="NCBIfam" id="NF004679">
    <property type="entry name" value="PRK06019.1-5"/>
    <property type="match status" value="1"/>
</dbReference>
<evidence type="ECO:0000259" key="7">
    <source>
        <dbReference type="PROSITE" id="PS50975"/>
    </source>
</evidence>
<feature type="binding site" evidence="5">
    <location>
        <begin position="208"/>
        <end position="211"/>
    </location>
    <ligand>
        <name>ATP</name>
        <dbReference type="ChEBI" id="CHEBI:30616"/>
    </ligand>
</feature>
<dbReference type="EMBL" id="VWPL01000043">
    <property type="protein sequence ID" value="KAA5596298.1"/>
    <property type="molecule type" value="Genomic_DNA"/>
</dbReference>
<dbReference type="SUPFAM" id="SSF56059">
    <property type="entry name" value="Glutathione synthetase ATP-binding domain-like"/>
    <property type="match status" value="1"/>
</dbReference>
<dbReference type="InterPro" id="IPR040686">
    <property type="entry name" value="PurK_C"/>
</dbReference>
<evidence type="ECO:0000256" key="6">
    <source>
        <dbReference type="RuleBase" id="RU361200"/>
    </source>
</evidence>
<name>A0A5M6HKV7_9HYPH</name>
<dbReference type="InterPro" id="IPR005875">
    <property type="entry name" value="PurK"/>
</dbReference>
<dbReference type="GO" id="GO:0005524">
    <property type="term" value="F:ATP binding"/>
    <property type="evidence" value="ECO:0007669"/>
    <property type="project" value="UniProtKB-UniRule"/>
</dbReference>
<feature type="binding site" evidence="5">
    <location>
        <begin position="178"/>
        <end position="184"/>
    </location>
    <ligand>
        <name>ATP</name>
        <dbReference type="ChEBI" id="CHEBI:30616"/>
    </ligand>
</feature>
<sequence length="387" mass="40987">MAGAADRGRGRAARLPRMSGPVMFPQPAPSASPGVRLGILGGGQLGRMLALAAARLGIPCHVYADRADSPAFEVVRHATCADYADETALARFAESVDVVTYEFENIPDAAVALLERLRPVLPGARALATTQDRLSEKRFVRGLDLATADFAEVSSRADLEAAVGAIGRPAILKTRRLGYDGKGQAAIREGTDLDAAWRAVGEAPSILEAFVPFEREASVVAARGADGTVRPFDLTENVHRDHILHTSTVPADVPAAVAGEAMAIAAAIGAGLDFVGVFAVELFVLPQAAGSRLVVNEIAPRVHNSGHWTLDGCTVSQFEQHVRAVCGLPLATPRRLGRVVMTNLIGAEAERWPELLAEPGAALHLYGKAEARPGRKMGHVTRLEPFF</sequence>
<evidence type="ECO:0000313" key="9">
    <source>
        <dbReference type="Proteomes" id="UP000323886"/>
    </source>
</evidence>
<dbReference type="Pfam" id="PF17769">
    <property type="entry name" value="PurK_C"/>
    <property type="match status" value="1"/>
</dbReference>
<dbReference type="OrthoDB" id="9804625at2"/>
<dbReference type="UniPathway" id="UPA00074">
    <property type="reaction ID" value="UER00942"/>
</dbReference>
<evidence type="ECO:0000256" key="2">
    <source>
        <dbReference type="ARBA" id="ARBA00022741"/>
    </source>
</evidence>
<feature type="binding site" evidence="5">
    <location>
        <position position="173"/>
    </location>
    <ligand>
        <name>ATP</name>
        <dbReference type="ChEBI" id="CHEBI:30616"/>
    </ligand>
</feature>
<keyword evidence="9" id="KW-1185">Reference proteome</keyword>
<comment type="function">
    <text evidence="5">Catalyzes the ATP-dependent conversion of 5-aminoimidazole ribonucleotide (AIR) and HCO(3)(-) to N5-carboxyaminoimidazole ribonucleotide (N5-CAIR).</text>
</comment>
<feature type="binding site" evidence="5">
    <location>
        <position position="133"/>
    </location>
    <ligand>
        <name>ATP</name>
        <dbReference type="ChEBI" id="CHEBI:30616"/>
    </ligand>
</feature>
<dbReference type="GO" id="GO:0004638">
    <property type="term" value="F:phosphoribosylaminoimidazole carboxylase activity"/>
    <property type="evidence" value="ECO:0007669"/>
    <property type="project" value="InterPro"/>
</dbReference>
<dbReference type="Pfam" id="PF22660">
    <property type="entry name" value="RS_preATP-grasp-like"/>
    <property type="match status" value="1"/>
</dbReference>
<dbReference type="AlphaFoldDB" id="A0A5M6HKV7"/>
<dbReference type="FunFam" id="3.30.1490.20:FF:000015">
    <property type="entry name" value="N5-carboxyaminoimidazole ribonucleotide synthase"/>
    <property type="match status" value="1"/>
</dbReference>
<dbReference type="InterPro" id="IPR016185">
    <property type="entry name" value="PreATP-grasp_dom_sf"/>
</dbReference>
<comment type="caution">
    <text evidence="8">The sequence shown here is derived from an EMBL/GenBank/DDBJ whole genome shotgun (WGS) entry which is preliminary data.</text>
</comment>
<dbReference type="Proteomes" id="UP000323886">
    <property type="component" value="Unassembled WGS sequence"/>
</dbReference>
<gene>
    <name evidence="5 6" type="primary">purK</name>
    <name evidence="8" type="ORF">F1193_15625</name>
</gene>
<dbReference type="SUPFAM" id="SSF52440">
    <property type="entry name" value="PreATP-grasp domain"/>
    <property type="match status" value="1"/>
</dbReference>
<dbReference type="InterPro" id="IPR054350">
    <property type="entry name" value="PurT/PurK_preATP-grasp"/>
</dbReference>
<keyword evidence="2 5" id="KW-0547">Nucleotide-binding</keyword>
<dbReference type="HAMAP" id="MF_01928">
    <property type="entry name" value="PurK"/>
    <property type="match status" value="1"/>
</dbReference>
<dbReference type="PANTHER" id="PTHR11609">
    <property type="entry name" value="PURINE BIOSYNTHESIS PROTEIN 6/7, PUR6/7"/>
    <property type="match status" value="1"/>
</dbReference>
<evidence type="ECO:0000256" key="5">
    <source>
        <dbReference type="HAMAP-Rule" id="MF_01928"/>
    </source>
</evidence>
<feature type="binding site" evidence="5">
    <location>
        <begin position="296"/>
        <end position="297"/>
    </location>
    <ligand>
        <name>ATP</name>
        <dbReference type="ChEBI" id="CHEBI:30616"/>
    </ligand>
</feature>
<keyword evidence="1 5" id="KW-0436">Ligase</keyword>
<feature type="binding site" evidence="5">
    <location>
        <position position="216"/>
    </location>
    <ligand>
        <name>ATP</name>
        <dbReference type="ChEBI" id="CHEBI:30616"/>
    </ligand>
</feature>
<dbReference type="GO" id="GO:0005829">
    <property type="term" value="C:cytosol"/>
    <property type="evidence" value="ECO:0007669"/>
    <property type="project" value="TreeGrafter"/>
</dbReference>
<dbReference type="GO" id="GO:0046872">
    <property type="term" value="F:metal ion binding"/>
    <property type="evidence" value="ECO:0007669"/>
    <property type="project" value="InterPro"/>
</dbReference>
<proteinExistence type="inferred from homology"/>
<evidence type="ECO:0000313" key="8">
    <source>
        <dbReference type="EMBL" id="KAA5596298.1"/>
    </source>
</evidence>